<dbReference type="EMBL" id="UFXS01000001">
    <property type="protein sequence ID" value="STD58845.1"/>
    <property type="molecule type" value="Genomic_DNA"/>
</dbReference>
<reference evidence="3 4" key="1">
    <citation type="submission" date="2018-06" db="EMBL/GenBank/DDBJ databases">
        <authorList>
            <consortium name="Pathogen Informatics"/>
            <person name="Doyle S."/>
        </authorList>
    </citation>
    <scope>NUCLEOTIDE SEQUENCE [LARGE SCALE GENOMIC DNA]</scope>
    <source>
        <strain evidence="3 4">NCTC13456</strain>
    </source>
</reference>
<dbReference type="GeneID" id="78401787"/>
<dbReference type="Proteomes" id="UP000254737">
    <property type="component" value="Unassembled WGS sequence"/>
</dbReference>
<accession>A0A376GDG3</accession>
<dbReference type="AlphaFoldDB" id="A0A376GDG3"/>
<evidence type="ECO:0000259" key="1">
    <source>
        <dbReference type="Pfam" id="PF20033"/>
    </source>
</evidence>
<dbReference type="Proteomes" id="UP000510643">
    <property type="component" value="Chromosome"/>
</dbReference>
<protein>
    <recommendedName>
        <fullName evidence="1">DUF6438 domain-containing protein</fullName>
    </recommendedName>
</protein>
<dbReference type="EMBL" id="CP040908">
    <property type="protein sequence ID" value="QLL58393.1"/>
    <property type="molecule type" value="Genomic_DNA"/>
</dbReference>
<dbReference type="InterPro" id="IPR045497">
    <property type="entry name" value="DUF6438"/>
</dbReference>
<feature type="domain" description="DUF6438" evidence="1">
    <location>
        <begin position="143"/>
        <end position="253"/>
    </location>
</feature>
<dbReference type="Pfam" id="PF20033">
    <property type="entry name" value="DUF6438"/>
    <property type="match status" value="1"/>
</dbReference>
<dbReference type="RefSeq" id="WP_115000741.1">
    <property type="nucleotide sequence ID" value="NZ_CP040908.1"/>
</dbReference>
<name>A0A376GDG3_9FLAO</name>
<evidence type="ECO:0000313" key="5">
    <source>
        <dbReference type="Proteomes" id="UP000510643"/>
    </source>
</evidence>
<sequence length="374" mass="44776">MRLIIFFIFLISIISCKNSFDKEIKEHLQGDWSKEFYDKTNNDPNELPSIFFNINNIYKFSSDTIYDSNHFSIYNEKTNDFEYLGYKTNFKIKNSVVSWYNTASKKNIEFGKVEKLSKDTIYFAHFMLVRDKVKQQFNNVFDAIIVTSSGCYGSCPIYNYRLESNGDIIYAGEKFTQINGVYAGQINKEYFNYFKNKLNQIDLYQTDDQYSNNTTDGNFEEIVFIKNNKITKRISFYINDGPPKVKQLLDILRAMHYYIEDKKPYHYKDYFSIINPFTNAKEVNLEEFRDYQSFYLWTELMKHPSKPFQFKQKTFKINKFISKFWDSKYEEISPKSLQTIETDGQQFQIKFKDSPIQYYDLGYNFLENNDLTYK</sequence>
<proteinExistence type="predicted"/>
<evidence type="ECO:0000313" key="2">
    <source>
        <dbReference type="EMBL" id="QLL58393.1"/>
    </source>
</evidence>
<dbReference type="KEGG" id="efal:FH779_09980"/>
<evidence type="ECO:0000313" key="4">
    <source>
        <dbReference type="Proteomes" id="UP000254737"/>
    </source>
</evidence>
<dbReference type="PROSITE" id="PS51257">
    <property type="entry name" value="PROKAR_LIPOPROTEIN"/>
    <property type="match status" value="1"/>
</dbReference>
<evidence type="ECO:0000313" key="3">
    <source>
        <dbReference type="EMBL" id="STD58845.1"/>
    </source>
</evidence>
<gene>
    <name evidence="2" type="ORF">FH779_09980</name>
    <name evidence="3" type="ORF">NCTC13456_02472</name>
</gene>
<keyword evidence="5" id="KW-1185">Reference proteome</keyword>
<organism evidence="3 4">
    <name type="scientific">Empedobacter falsenii</name>
    <dbReference type="NCBI Taxonomy" id="343874"/>
    <lineage>
        <taxon>Bacteria</taxon>
        <taxon>Pseudomonadati</taxon>
        <taxon>Bacteroidota</taxon>
        <taxon>Flavobacteriia</taxon>
        <taxon>Flavobacteriales</taxon>
        <taxon>Weeksellaceae</taxon>
        <taxon>Empedobacter</taxon>
    </lineage>
</organism>
<reference evidence="2 5" key="2">
    <citation type="submission" date="2019-06" db="EMBL/GenBank/DDBJ databases">
        <title>Emergence of pandrug resistant Empedobacter falsenii in China.</title>
        <authorList>
            <person name="Dong N."/>
            <person name="Chen S."/>
            <person name="Zhang R."/>
        </authorList>
    </citation>
    <scope>NUCLEOTIDE SEQUENCE [LARGE SCALE GENOMIC DNA]</scope>
    <source>
        <strain evidence="2 5">1681-1</strain>
    </source>
</reference>